<gene>
    <name evidence="1" type="ORF">MEPE_06543</name>
</gene>
<organism evidence="1 2">
    <name type="scientific">Melanopsichium pennsylvanicum</name>
    <dbReference type="NCBI Taxonomy" id="63383"/>
    <lineage>
        <taxon>Eukaryota</taxon>
        <taxon>Fungi</taxon>
        <taxon>Dikarya</taxon>
        <taxon>Basidiomycota</taxon>
        <taxon>Ustilaginomycotina</taxon>
        <taxon>Ustilaginomycetes</taxon>
        <taxon>Ustilaginales</taxon>
        <taxon>Ustilaginaceae</taxon>
        <taxon>Melanopsichium</taxon>
    </lineage>
</organism>
<name>A0AAJ4XSW9_9BASI</name>
<sequence length="129" mass="14948">MKELLRVSNKEADFCEERARLAENGKGTPRNEIIARRWGRSAEIEKGEGAVQARVSEKCAGDGREGKKASQIFFYGWKERRKGDLVESYALRKEDVEFDTTVGDYIETERRKQMQRMIRSVENERLSSL</sequence>
<dbReference type="Proteomes" id="UP001294444">
    <property type="component" value="Unassembled WGS sequence"/>
</dbReference>
<comment type="caution">
    <text evidence="1">The sequence shown here is derived from an EMBL/GenBank/DDBJ whole genome shotgun (WGS) entry which is preliminary data.</text>
</comment>
<evidence type="ECO:0000313" key="2">
    <source>
        <dbReference type="Proteomes" id="UP001294444"/>
    </source>
</evidence>
<reference evidence="1" key="1">
    <citation type="submission" date="2023-10" db="EMBL/GenBank/DDBJ databases">
        <authorList>
            <person name="Guldener U."/>
        </authorList>
    </citation>
    <scope>NUCLEOTIDE SEQUENCE</scope>
    <source>
        <strain evidence="1">Mp4</strain>
    </source>
</reference>
<keyword evidence="2" id="KW-1185">Reference proteome</keyword>
<evidence type="ECO:0000313" key="1">
    <source>
        <dbReference type="EMBL" id="SNX87832.1"/>
    </source>
</evidence>
<protein>
    <submittedName>
        <fullName evidence="1">Uncharacterized protein</fullName>
    </submittedName>
</protein>
<dbReference type="AlphaFoldDB" id="A0AAJ4XSW9"/>
<proteinExistence type="predicted"/>
<accession>A0AAJ4XSW9</accession>
<dbReference type="EMBL" id="OAPG01000021">
    <property type="protein sequence ID" value="SNX87832.1"/>
    <property type="molecule type" value="Genomic_DNA"/>
</dbReference>